<protein>
    <submittedName>
        <fullName evidence="3">Uncharacterized protein</fullName>
    </submittedName>
</protein>
<comment type="caution">
    <text evidence="3">The sequence shown here is derived from an EMBL/GenBank/DDBJ whole genome shotgun (WGS) entry which is preliminary data.</text>
</comment>
<reference evidence="3 4" key="1">
    <citation type="submission" date="2019-06" db="EMBL/GenBank/DDBJ databases">
        <authorList>
            <person name="Palmer J.M."/>
        </authorList>
    </citation>
    <scope>NUCLEOTIDE SEQUENCE [LARGE SCALE GENOMIC DNA]</scope>
    <source>
        <strain evidence="3 4">TWF191</strain>
    </source>
</reference>
<proteinExistence type="predicted"/>
<feature type="signal peptide" evidence="2">
    <location>
        <begin position="1"/>
        <end position="22"/>
    </location>
</feature>
<name>A0A7C8URM4_ORBOL</name>
<organism evidence="3 4">
    <name type="scientific">Orbilia oligospora</name>
    <name type="common">Nematode-trapping fungus</name>
    <name type="synonym">Arthrobotrys oligospora</name>
    <dbReference type="NCBI Taxonomy" id="2813651"/>
    <lineage>
        <taxon>Eukaryota</taxon>
        <taxon>Fungi</taxon>
        <taxon>Dikarya</taxon>
        <taxon>Ascomycota</taxon>
        <taxon>Pezizomycotina</taxon>
        <taxon>Orbiliomycetes</taxon>
        <taxon>Orbiliales</taxon>
        <taxon>Orbiliaceae</taxon>
        <taxon>Orbilia</taxon>
    </lineage>
</organism>
<dbReference type="AlphaFoldDB" id="A0A7C8URM4"/>
<gene>
    <name evidence="3" type="ORF">TWF191_006123</name>
</gene>
<accession>A0A7C8URM4</accession>
<feature type="region of interest" description="Disordered" evidence="1">
    <location>
        <begin position="272"/>
        <end position="291"/>
    </location>
</feature>
<feature type="compositionally biased region" description="Acidic residues" evidence="1">
    <location>
        <begin position="274"/>
        <end position="284"/>
    </location>
</feature>
<feature type="chain" id="PRO_5028824060" evidence="2">
    <location>
        <begin position="23"/>
        <end position="458"/>
    </location>
</feature>
<evidence type="ECO:0000313" key="4">
    <source>
        <dbReference type="Proteomes" id="UP000483672"/>
    </source>
</evidence>
<evidence type="ECO:0000313" key="3">
    <source>
        <dbReference type="EMBL" id="KAF3224340.1"/>
    </source>
</evidence>
<feature type="region of interest" description="Disordered" evidence="1">
    <location>
        <begin position="345"/>
        <end position="364"/>
    </location>
</feature>
<keyword evidence="2" id="KW-0732">Signal</keyword>
<dbReference type="EMBL" id="WIPF01000033">
    <property type="protein sequence ID" value="KAF3224340.1"/>
    <property type="molecule type" value="Genomic_DNA"/>
</dbReference>
<evidence type="ECO:0000256" key="1">
    <source>
        <dbReference type="SAM" id="MobiDB-lite"/>
    </source>
</evidence>
<evidence type="ECO:0000256" key="2">
    <source>
        <dbReference type="SAM" id="SignalP"/>
    </source>
</evidence>
<dbReference type="Proteomes" id="UP000483672">
    <property type="component" value="Unassembled WGS sequence"/>
</dbReference>
<sequence>MRAKYSHSWILYLILCPILASAVEIGFQTQSQSLQNTFAFQEAWPQGRSCYHVKTSTADPVTSIKVRTSRTDIQVKKTPDAIGFFLGKKCAIEALQFVVFYYQPFEDAVDQRFNLDELPALFRDFNHYREIKDGTLEWVNLLGNAIRDGNNLNEGDVVYQLTDGTWDTLKSLRKSTLKKGNYLGHFRYQPITDFMRSRTADIERDEAKQLRSNSRKEWRKNTADGYSIENFKIMPSPVEIFSRSRISDAGSPYFPGPAIKGLSPLLKIATADEGNVDPDDTTDWDEPKLEGRTSIPQMSTMKRIMPFLPRTPQVSPEETKDQNEDSNEDIIPEDIYTGITYSQLQNEGNNPTIAGKTTRRNQPSTRRNMYSSEFYGTPSKWYMIKSADTVQTLQEEEFEQTPMNLMEKTGDFSRVAAMGDADYENGSIKLDQESLGRIDSFSKYTGPAYMQRRIPKFD</sequence>